<reference evidence="1 2" key="1">
    <citation type="submission" date="2017-04" db="EMBL/GenBank/DDBJ databases">
        <authorList>
            <person name="Afonso C.L."/>
            <person name="Miller P.J."/>
            <person name="Scott M.A."/>
            <person name="Spackman E."/>
            <person name="Goraichik I."/>
            <person name="Dimitrov K.M."/>
            <person name="Suarez D.L."/>
            <person name="Swayne D.E."/>
        </authorList>
    </citation>
    <scope>NUCLEOTIDE SEQUENCE [LARGE SCALE GENOMIC DNA]</scope>
    <source>
        <strain evidence="1 2">DSM 22418</strain>
    </source>
</reference>
<organism evidence="1 2">
    <name type="scientific">Sphingobacterium psychroaquaticum</name>
    <dbReference type="NCBI Taxonomy" id="561061"/>
    <lineage>
        <taxon>Bacteria</taxon>
        <taxon>Pseudomonadati</taxon>
        <taxon>Bacteroidota</taxon>
        <taxon>Sphingobacteriia</taxon>
        <taxon>Sphingobacteriales</taxon>
        <taxon>Sphingobacteriaceae</taxon>
        <taxon>Sphingobacterium</taxon>
    </lineage>
</organism>
<protein>
    <submittedName>
        <fullName evidence="1">Uncharacterized protein</fullName>
    </submittedName>
</protein>
<proteinExistence type="predicted"/>
<accession>A0A1X7JMD3</accession>
<dbReference type="EMBL" id="FXAU01000003">
    <property type="protein sequence ID" value="SMG29028.1"/>
    <property type="molecule type" value="Genomic_DNA"/>
</dbReference>
<dbReference type="RefSeq" id="WP_085472628.1">
    <property type="nucleotide sequence ID" value="NZ_FXAU01000003.1"/>
</dbReference>
<sequence>MQKIKIKNVLGLAMFLLLSCTDQSTKNDNKAPRAISESDRSRYNLEEKDNLLYGTIDSVARDSMRKDSIRKARGHSDK</sequence>
<name>A0A1X7JMD3_9SPHI</name>
<evidence type="ECO:0000313" key="1">
    <source>
        <dbReference type="EMBL" id="SMG29028.1"/>
    </source>
</evidence>
<gene>
    <name evidence="1" type="ORF">SAMN05660862_1867</name>
</gene>
<dbReference type="STRING" id="561061.SAMN05660862_1867"/>
<dbReference type="AlphaFoldDB" id="A0A1X7JMD3"/>
<dbReference type="PROSITE" id="PS51257">
    <property type="entry name" value="PROKAR_LIPOPROTEIN"/>
    <property type="match status" value="1"/>
</dbReference>
<dbReference type="Proteomes" id="UP000192980">
    <property type="component" value="Unassembled WGS sequence"/>
</dbReference>
<keyword evidence="2" id="KW-1185">Reference proteome</keyword>
<evidence type="ECO:0000313" key="2">
    <source>
        <dbReference type="Proteomes" id="UP000192980"/>
    </source>
</evidence>